<evidence type="ECO:0008006" key="3">
    <source>
        <dbReference type="Google" id="ProtNLM"/>
    </source>
</evidence>
<sequence>MHSSFKLLDSYFNTDFSKQLAVYNNENRLEQNSKKNVLYLFHQAAERIVAYKHFLKKNKIKHRKIKSLKDYARVPTTSKENYIQKYDVNLRCWDSDMSQIHMISTSSGTTGDPHFWPRTLKHEIDGAYLHEFLLNEVFKADQVSTLFINGFAMGNWIAGTFTLACVNLLAWKGYPLTIMTPGYDLEAVLELLEKVSEKFKQTIIAGHTPFLKELIDEGTKRHLDWEKLNCKFLGTGQGITEKWRSYILSLVKAKDYCRTFLNLYGSADASLMGFETPLSIDLRKLIIDNNLYQQLFNDQRIPSLYNYDPRLTFFEVEGKELLITKDSGCPLLRYNIHDEGGIINCTQLLRQIKILSQSDKISEQQLKLPFVYLYGRSKFMVKIYGANIYSEHVQLAIDDKSLQPDLTGRFILESDYDNEHNPRLICRIELASGVKSHPLRADLIKRVFISEVAKVNKEYQYVLTNMGKKVEPIIILHSHGDIKYFPIGIVKKTV</sequence>
<reference evidence="1 2" key="1">
    <citation type="journal article" date="2015" name="Nature">
        <title>rRNA introns, odd ribosomes, and small enigmatic genomes across a large radiation of phyla.</title>
        <authorList>
            <person name="Brown C.T."/>
            <person name="Hug L.A."/>
            <person name="Thomas B.C."/>
            <person name="Sharon I."/>
            <person name="Castelle C.J."/>
            <person name="Singh A."/>
            <person name="Wilkins M.J."/>
            <person name="Williams K.H."/>
            <person name="Banfield J.F."/>
        </authorList>
    </citation>
    <scope>NUCLEOTIDE SEQUENCE [LARGE SCALE GENOMIC DNA]</scope>
</reference>
<dbReference type="Proteomes" id="UP000034176">
    <property type="component" value="Unassembled WGS sequence"/>
</dbReference>
<dbReference type="AlphaFoldDB" id="A0A0G0D975"/>
<dbReference type="Gene3D" id="3.40.50.12780">
    <property type="entry name" value="N-terminal domain of ligase-like"/>
    <property type="match status" value="1"/>
</dbReference>
<name>A0A0G0D975_9BACT</name>
<accession>A0A0G0D975</accession>
<proteinExistence type="predicted"/>
<dbReference type="EMBL" id="LBPN01000002">
    <property type="protein sequence ID" value="KKP59865.1"/>
    <property type="molecule type" value="Genomic_DNA"/>
</dbReference>
<gene>
    <name evidence="1" type="ORF">UR52_C0002G0093</name>
</gene>
<dbReference type="PANTHER" id="PTHR43845">
    <property type="entry name" value="BLR5969 PROTEIN"/>
    <property type="match status" value="1"/>
</dbReference>
<protein>
    <recommendedName>
        <fullName evidence="3">Phenylacetate-CoA ligase</fullName>
    </recommendedName>
</protein>
<comment type="caution">
    <text evidence="1">The sequence shown here is derived from an EMBL/GenBank/DDBJ whole genome shotgun (WGS) entry which is preliminary data.</text>
</comment>
<dbReference type="PANTHER" id="PTHR43845:SF1">
    <property type="entry name" value="BLR5969 PROTEIN"/>
    <property type="match status" value="1"/>
</dbReference>
<organism evidence="1 2">
    <name type="scientific">Candidatus Gottesmanbacteria bacterium GW2011_GWA1_34_13</name>
    <dbReference type="NCBI Taxonomy" id="1618434"/>
    <lineage>
        <taxon>Bacteria</taxon>
        <taxon>Candidatus Gottesmaniibacteriota</taxon>
    </lineage>
</organism>
<evidence type="ECO:0000313" key="2">
    <source>
        <dbReference type="Proteomes" id="UP000034176"/>
    </source>
</evidence>
<dbReference type="STRING" id="1618434.UR52_C0002G0093"/>
<dbReference type="InterPro" id="IPR042099">
    <property type="entry name" value="ANL_N_sf"/>
</dbReference>
<evidence type="ECO:0000313" key="1">
    <source>
        <dbReference type="EMBL" id="KKP59865.1"/>
    </source>
</evidence>
<dbReference type="SUPFAM" id="SSF56801">
    <property type="entry name" value="Acetyl-CoA synthetase-like"/>
    <property type="match status" value="1"/>
</dbReference>